<dbReference type="Proteomes" id="UP000886998">
    <property type="component" value="Unassembled WGS sequence"/>
</dbReference>
<evidence type="ECO:0000313" key="2">
    <source>
        <dbReference type="Proteomes" id="UP000886998"/>
    </source>
</evidence>
<dbReference type="EMBL" id="BMAV01008102">
    <property type="protein sequence ID" value="GFY51463.1"/>
    <property type="molecule type" value="Genomic_DNA"/>
</dbReference>
<comment type="caution">
    <text evidence="1">The sequence shown here is derived from an EMBL/GenBank/DDBJ whole genome shotgun (WGS) entry which is preliminary data.</text>
</comment>
<proteinExistence type="predicted"/>
<accession>A0A8X6XDN1</accession>
<name>A0A8X6XDN1_9ARAC</name>
<organism evidence="1 2">
    <name type="scientific">Trichonephila inaurata madagascariensis</name>
    <dbReference type="NCBI Taxonomy" id="2747483"/>
    <lineage>
        <taxon>Eukaryota</taxon>
        <taxon>Metazoa</taxon>
        <taxon>Ecdysozoa</taxon>
        <taxon>Arthropoda</taxon>
        <taxon>Chelicerata</taxon>
        <taxon>Arachnida</taxon>
        <taxon>Araneae</taxon>
        <taxon>Araneomorphae</taxon>
        <taxon>Entelegynae</taxon>
        <taxon>Araneoidea</taxon>
        <taxon>Nephilidae</taxon>
        <taxon>Trichonephila</taxon>
        <taxon>Trichonephila inaurata</taxon>
    </lineage>
</organism>
<dbReference type="AlphaFoldDB" id="A0A8X6XDN1"/>
<gene>
    <name evidence="1" type="ORF">TNIN_356231</name>
</gene>
<protein>
    <submittedName>
        <fullName evidence="1">Uncharacterized protein</fullName>
    </submittedName>
</protein>
<keyword evidence="2" id="KW-1185">Reference proteome</keyword>
<reference evidence="1" key="1">
    <citation type="submission" date="2020-08" db="EMBL/GenBank/DDBJ databases">
        <title>Multicomponent nature underlies the extraordinary mechanical properties of spider dragline silk.</title>
        <authorList>
            <person name="Kono N."/>
            <person name="Nakamura H."/>
            <person name="Mori M."/>
            <person name="Yoshida Y."/>
            <person name="Ohtoshi R."/>
            <person name="Malay A.D."/>
            <person name="Moran D.A.P."/>
            <person name="Tomita M."/>
            <person name="Numata K."/>
            <person name="Arakawa K."/>
        </authorList>
    </citation>
    <scope>NUCLEOTIDE SEQUENCE</scope>
</reference>
<sequence length="151" mass="17873">MTSYVDDVILTLAEQTDEEVTKIPADYRTDEDEKENTVDYHTNEDVKEIISNYHIDEDKKENVVSYHIDEEVKEITADHHANKDGEENIVDSSQTKIIFRKMKSFYKKVRKDKRIGISYQRFKQLHDTIYVLHKVKLIETSIQVCKMAKKF</sequence>
<dbReference type="OrthoDB" id="10537268at2759"/>
<evidence type="ECO:0000313" key="1">
    <source>
        <dbReference type="EMBL" id="GFY51463.1"/>
    </source>
</evidence>